<organism evidence="2">
    <name type="scientific">uncultured Helicobacter sp</name>
    <dbReference type="NCBI Taxonomy" id="175537"/>
    <lineage>
        <taxon>Bacteria</taxon>
        <taxon>Pseudomonadati</taxon>
        <taxon>Campylobacterota</taxon>
        <taxon>Epsilonproteobacteria</taxon>
        <taxon>Campylobacterales</taxon>
        <taxon>Helicobacteraceae</taxon>
        <taxon>Helicobacter</taxon>
        <taxon>environmental samples</taxon>
    </lineage>
</organism>
<feature type="transmembrane region" description="Helical" evidence="1">
    <location>
        <begin position="155"/>
        <end position="176"/>
    </location>
</feature>
<evidence type="ECO:0000256" key="1">
    <source>
        <dbReference type="SAM" id="Phobius"/>
    </source>
</evidence>
<feature type="transmembrane region" description="Helical" evidence="1">
    <location>
        <begin position="182"/>
        <end position="203"/>
    </location>
</feature>
<name>A0A650EKF2_9HELI</name>
<keyword evidence="1" id="KW-0472">Membrane</keyword>
<dbReference type="EMBL" id="MN577568">
    <property type="protein sequence ID" value="QGT50237.1"/>
    <property type="molecule type" value="Genomic_DNA"/>
</dbReference>
<reference evidence="2" key="1">
    <citation type="journal article" date="2020" name="J. ISSAAS">
        <title>Lactobacilli and other gastrointestinal microbiota of Peromyscus leucopus, reservoir host for agents of Lyme disease and other zoonoses in North America.</title>
        <authorList>
            <person name="Milovic A."/>
            <person name="Bassam K."/>
            <person name="Shao H."/>
            <person name="Chatzistamou I."/>
            <person name="Tufts D.M."/>
            <person name="Diuk-Wasser M."/>
            <person name="Barbour A.G."/>
        </authorList>
    </citation>
    <scope>NUCLEOTIDE SEQUENCE</scope>
    <source>
        <strain evidence="2">LL4</strain>
    </source>
</reference>
<feature type="transmembrane region" description="Helical" evidence="1">
    <location>
        <begin position="63"/>
        <end position="88"/>
    </location>
</feature>
<keyword evidence="1" id="KW-1133">Transmembrane helix</keyword>
<dbReference type="NCBIfam" id="NF010619">
    <property type="entry name" value="PRK14013.2-5"/>
    <property type="match status" value="1"/>
</dbReference>
<dbReference type="PANTHER" id="PTHR30238:SF4">
    <property type="entry name" value="SLL1022 PROTEIN"/>
    <property type="match status" value="1"/>
</dbReference>
<evidence type="ECO:0008006" key="3">
    <source>
        <dbReference type="Google" id="ProtNLM"/>
    </source>
</evidence>
<gene>
    <name evidence="2" type="ORF">Helico6505_0690</name>
</gene>
<dbReference type="InterPro" id="IPR007427">
    <property type="entry name" value="DUF475"/>
</dbReference>
<dbReference type="AlphaFoldDB" id="A0A650EKF2"/>
<proteinExistence type="predicted"/>
<feature type="transmembrane region" description="Helical" evidence="1">
    <location>
        <begin position="240"/>
        <end position="262"/>
    </location>
</feature>
<sequence>MKYFFSSFVIALIGLCLAFYVGNWAGVFICALLSILEVSLSFDNAVVNAKVLHTMSEKWRKRFIYWGIPVAVFGMRFFFPVLIVAIAARMGIFETLHIAMYDPQSYHKALEQSRFEIYAFGGAFLLMVFLQFFLDSKREEQWLKWLEANRFTQSLTRIPYSAVLIACVVGIVLLLLTKNYLIGAAYFSALVLYLLIHSFDAFFGTENVRNGLVGFLYLEILDASFSFDGVIGAFALSDNIFIIMIGLGVGAMFVRSLTLYLVEKETLQEYIYLEHGAHYAIGTLALIMFLKIFIEVSEIITGLIGIGFITLAFICSTIVKSRKSQQQNNP</sequence>
<accession>A0A650EKF2</accession>
<feature type="transmembrane region" description="Helical" evidence="1">
    <location>
        <begin position="117"/>
        <end position="134"/>
    </location>
</feature>
<keyword evidence="1" id="KW-0812">Transmembrane</keyword>
<evidence type="ECO:0000313" key="2">
    <source>
        <dbReference type="EMBL" id="QGT50237.1"/>
    </source>
</evidence>
<feature type="transmembrane region" description="Helical" evidence="1">
    <location>
        <begin position="271"/>
        <end position="293"/>
    </location>
</feature>
<feature type="transmembrane region" description="Helical" evidence="1">
    <location>
        <begin position="299"/>
        <end position="319"/>
    </location>
</feature>
<dbReference type="PANTHER" id="PTHR30238">
    <property type="entry name" value="MEMBRANE BOUND PREDICTED REDOX MODULATOR"/>
    <property type="match status" value="1"/>
</dbReference>
<dbReference type="Pfam" id="PF04332">
    <property type="entry name" value="DUF475"/>
    <property type="match status" value="1"/>
</dbReference>
<protein>
    <recommendedName>
        <fullName evidence="3">DUF475 domain-containing protein</fullName>
    </recommendedName>
</protein>